<dbReference type="KEGG" id="mcos:GM418_20920"/>
<evidence type="ECO:0000313" key="2">
    <source>
        <dbReference type="EMBL" id="QGY46039.1"/>
    </source>
</evidence>
<organism evidence="2 3">
    <name type="scientific">Maribellus comscasis</name>
    <dbReference type="NCBI Taxonomy" id="2681766"/>
    <lineage>
        <taxon>Bacteria</taxon>
        <taxon>Pseudomonadati</taxon>
        <taxon>Bacteroidota</taxon>
        <taxon>Bacteroidia</taxon>
        <taxon>Marinilabiliales</taxon>
        <taxon>Prolixibacteraceae</taxon>
        <taxon>Maribellus</taxon>
    </lineage>
</organism>
<evidence type="ECO:0000259" key="1">
    <source>
        <dbReference type="Pfam" id="PF22741"/>
    </source>
</evidence>
<sequence length="188" mass="21804">MKSLSFLLMLLLINLVFITETSFSKSFEKKDFPKIQKLGEIAPNLYQSGNLFFSGQPNLETFEWLKTQEVDLIINLRSEKENDEFAKSAFNEKERAAILGMKYISIPVSGNDSYTKENLIKFGDALNSRYNKVFIHCASCGRVSNFMIAYLVQYQNYEMNEAIDFGKQLRFSFPLENLLDKKIIWKTD</sequence>
<reference evidence="2 3" key="1">
    <citation type="submission" date="2019-11" db="EMBL/GenBank/DDBJ databases">
        <authorList>
            <person name="Zheng R.K."/>
            <person name="Sun C.M."/>
        </authorList>
    </citation>
    <scope>NUCLEOTIDE SEQUENCE [LARGE SCALE GENOMIC DNA]</scope>
    <source>
        <strain evidence="2 3">WC007</strain>
    </source>
</reference>
<protein>
    <recommendedName>
        <fullName evidence="1">DSP-PTPase phosphatase fused to NAD+ Kinase domain-containing protein</fullName>
    </recommendedName>
</protein>
<dbReference type="EMBL" id="CP046401">
    <property type="protein sequence ID" value="QGY46039.1"/>
    <property type="molecule type" value="Genomic_DNA"/>
</dbReference>
<dbReference type="RefSeq" id="WP_158869177.1">
    <property type="nucleotide sequence ID" value="NZ_CP046401.1"/>
</dbReference>
<dbReference type="Pfam" id="PF22741">
    <property type="entry name" value="PTP-NADK"/>
    <property type="match status" value="1"/>
</dbReference>
<dbReference type="Proteomes" id="UP000428260">
    <property type="component" value="Chromosome"/>
</dbReference>
<dbReference type="InterPro" id="IPR029021">
    <property type="entry name" value="Prot-tyrosine_phosphatase-like"/>
</dbReference>
<evidence type="ECO:0000313" key="3">
    <source>
        <dbReference type="Proteomes" id="UP000428260"/>
    </source>
</evidence>
<feature type="domain" description="DSP-PTPase phosphatase fused to NAD+ Kinase" evidence="1">
    <location>
        <begin position="53"/>
        <end position="154"/>
    </location>
</feature>
<dbReference type="SUPFAM" id="SSF52799">
    <property type="entry name" value="(Phosphotyrosine protein) phosphatases II"/>
    <property type="match status" value="1"/>
</dbReference>
<dbReference type="Gene3D" id="3.90.190.10">
    <property type="entry name" value="Protein tyrosine phosphatase superfamily"/>
    <property type="match status" value="1"/>
</dbReference>
<accession>A0A6I6JXG4</accession>
<keyword evidence="3" id="KW-1185">Reference proteome</keyword>
<dbReference type="InterPro" id="IPR055214">
    <property type="entry name" value="PTP-NADK"/>
</dbReference>
<name>A0A6I6JXG4_9BACT</name>
<dbReference type="AlphaFoldDB" id="A0A6I6JXG4"/>
<gene>
    <name evidence="2" type="ORF">GM418_20920</name>
</gene>
<proteinExistence type="predicted"/>